<dbReference type="Proteomes" id="UP001057702">
    <property type="component" value="Unassembled WGS sequence"/>
</dbReference>
<evidence type="ECO:0008006" key="4">
    <source>
        <dbReference type="Google" id="ProtNLM"/>
    </source>
</evidence>
<name>A0ABT1Q1D5_9ACTN</name>
<accession>A0ABT1Q1D5</accession>
<evidence type="ECO:0000313" key="3">
    <source>
        <dbReference type="Proteomes" id="UP001057702"/>
    </source>
</evidence>
<reference evidence="2" key="1">
    <citation type="submission" date="2022-06" db="EMBL/GenBank/DDBJ databases">
        <title>Draft genome sequence of Streptomyces sp. RB6PN25 isolated from peat swamp forest in Thailand.</title>
        <authorList>
            <person name="Duangmal K."/>
            <person name="Klaysubun C."/>
        </authorList>
    </citation>
    <scope>NUCLEOTIDE SEQUENCE</scope>
    <source>
        <strain evidence="2">RB6PN25</strain>
    </source>
</reference>
<organism evidence="2 3">
    <name type="scientific">Streptomyces humicola</name>
    <dbReference type="NCBI Taxonomy" id="2953240"/>
    <lineage>
        <taxon>Bacteria</taxon>
        <taxon>Bacillati</taxon>
        <taxon>Actinomycetota</taxon>
        <taxon>Actinomycetes</taxon>
        <taxon>Kitasatosporales</taxon>
        <taxon>Streptomycetaceae</taxon>
        <taxon>Streptomyces</taxon>
    </lineage>
</organism>
<evidence type="ECO:0000313" key="2">
    <source>
        <dbReference type="EMBL" id="MCQ4083748.1"/>
    </source>
</evidence>
<gene>
    <name evidence="2" type="ORF">NGB36_24930</name>
</gene>
<protein>
    <recommendedName>
        <fullName evidence="4">Transposase</fullName>
    </recommendedName>
</protein>
<proteinExistence type="predicted"/>
<feature type="region of interest" description="Disordered" evidence="1">
    <location>
        <begin position="1"/>
        <end position="24"/>
    </location>
</feature>
<evidence type="ECO:0000256" key="1">
    <source>
        <dbReference type="SAM" id="MobiDB-lite"/>
    </source>
</evidence>
<sequence>MDRSRRRAKGEEGGNGQRAKPLRTHLTKAQETVADRRHILDVAVGFITQRAAAFGAAVDEDS</sequence>
<dbReference type="RefSeq" id="WP_255922745.1">
    <property type="nucleotide sequence ID" value="NZ_JANFNG010000025.1"/>
</dbReference>
<dbReference type="EMBL" id="JANFNG010000025">
    <property type="protein sequence ID" value="MCQ4083748.1"/>
    <property type="molecule type" value="Genomic_DNA"/>
</dbReference>
<comment type="caution">
    <text evidence="2">The sequence shown here is derived from an EMBL/GenBank/DDBJ whole genome shotgun (WGS) entry which is preliminary data.</text>
</comment>
<keyword evidence="3" id="KW-1185">Reference proteome</keyword>